<dbReference type="OrthoDB" id="3981028at2759"/>
<accession>A0A8H3TQU2</accession>
<organism evidence="2 3">
    <name type="scientific">Naganishia liquefaciens</name>
    <dbReference type="NCBI Taxonomy" id="104408"/>
    <lineage>
        <taxon>Eukaryota</taxon>
        <taxon>Fungi</taxon>
        <taxon>Dikarya</taxon>
        <taxon>Basidiomycota</taxon>
        <taxon>Agaricomycotina</taxon>
        <taxon>Tremellomycetes</taxon>
        <taxon>Filobasidiales</taxon>
        <taxon>Filobasidiaceae</taxon>
        <taxon>Naganishia</taxon>
    </lineage>
</organism>
<dbReference type="AlphaFoldDB" id="A0A8H3TQU2"/>
<feature type="compositionally biased region" description="Low complexity" evidence="1">
    <location>
        <begin position="393"/>
        <end position="409"/>
    </location>
</feature>
<feature type="compositionally biased region" description="Low complexity" evidence="1">
    <location>
        <begin position="248"/>
        <end position="272"/>
    </location>
</feature>
<proteinExistence type="predicted"/>
<feature type="region of interest" description="Disordered" evidence="1">
    <location>
        <begin position="348"/>
        <end position="380"/>
    </location>
</feature>
<feature type="compositionally biased region" description="Low complexity" evidence="1">
    <location>
        <begin position="348"/>
        <end position="378"/>
    </location>
</feature>
<feature type="region of interest" description="Disordered" evidence="1">
    <location>
        <begin position="488"/>
        <end position="516"/>
    </location>
</feature>
<gene>
    <name evidence="2" type="ORF">NliqN6_1934</name>
</gene>
<evidence type="ECO:0000313" key="3">
    <source>
        <dbReference type="Proteomes" id="UP000620104"/>
    </source>
</evidence>
<reference evidence="2" key="1">
    <citation type="submission" date="2020-07" db="EMBL/GenBank/DDBJ databases">
        <title>Draft Genome Sequence of a Deep-Sea Yeast, Naganishia (Cryptococcus) liquefaciens strain N6.</title>
        <authorList>
            <person name="Han Y.W."/>
            <person name="Kajitani R."/>
            <person name="Morimoto H."/>
            <person name="Parhat M."/>
            <person name="Tsubouchi H."/>
            <person name="Bakenova O."/>
            <person name="Ogata M."/>
            <person name="Argunhan B."/>
            <person name="Aoki R."/>
            <person name="Kajiwara S."/>
            <person name="Itoh T."/>
            <person name="Iwasaki H."/>
        </authorList>
    </citation>
    <scope>NUCLEOTIDE SEQUENCE</scope>
    <source>
        <strain evidence="2">N6</strain>
    </source>
</reference>
<feature type="compositionally biased region" description="Basic and acidic residues" evidence="1">
    <location>
        <begin position="507"/>
        <end position="516"/>
    </location>
</feature>
<protein>
    <submittedName>
        <fullName evidence="2">Uncharacterized protein</fullName>
    </submittedName>
</protein>
<feature type="region of interest" description="Disordered" evidence="1">
    <location>
        <begin position="231"/>
        <end position="280"/>
    </location>
</feature>
<comment type="caution">
    <text evidence="2">The sequence shown here is derived from an EMBL/GenBank/DDBJ whole genome shotgun (WGS) entry which is preliminary data.</text>
</comment>
<feature type="compositionally biased region" description="Polar residues" evidence="1">
    <location>
        <begin position="492"/>
        <end position="506"/>
    </location>
</feature>
<sequence>MTDLYAATSKHLLLRQYPSAISTVHALLNDLRSRHPFIYNRPERSSASTPALLLQWESYPYSTIQALKLLCTVYVSAWSSGVTASEVLKKTRTAGKKQDGTSDAKLDALAKSLPPNSSAPDAILETTLGICLQTLTATQPAHLGHNKNAGNPENTAPRVLALPPSLLLTFLLACLKISSSDTSGRSPAPQSSSRDEESAIPFARKLFEDWLAILPDEALYALAQARPMRTPRKSASARTAPQAPLETSVSSVASGASSINNGNQSSASPSSSMVLVDTPSEDDQDRSLLLQFKKDYLRLIEVYVLEVLPRQGDWDIASDFIIGDFVMGAKRREQMLKRLHDAKAKHIAAATRARRSSANAGRHTGGPSSMTSMPSASALEGEDLDTETVIAGGAASRAASRRSSNASTERTARPYDRGGRASRGQPPRRDGVSRGEAELSRGGEVVGRSDPIQNTPPESDTEASLPVSRPTSTFAALRNRIIEYLDEPLSEPRSSTSRSAEGTASHEQSRRGRRNESAKSWSMLQFLRPKSLALVAVLLAIYVARRQWRRKSQRSIASLQNVGSTMPLWYIVNAEWWKTIVALAWQKFRTMVSMGTTLTYV</sequence>
<evidence type="ECO:0000313" key="2">
    <source>
        <dbReference type="EMBL" id="GHJ85532.1"/>
    </source>
</evidence>
<name>A0A8H3TQU2_9TREE</name>
<feature type="compositionally biased region" description="Basic and acidic residues" evidence="1">
    <location>
        <begin position="427"/>
        <end position="441"/>
    </location>
</feature>
<dbReference type="Proteomes" id="UP000620104">
    <property type="component" value="Unassembled WGS sequence"/>
</dbReference>
<dbReference type="EMBL" id="BLZA01000011">
    <property type="protein sequence ID" value="GHJ85532.1"/>
    <property type="molecule type" value="Genomic_DNA"/>
</dbReference>
<evidence type="ECO:0000256" key="1">
    <source>
        <dbReference type="SAM" id="MobiDB-lite"/>
    </source>
</evidence>
<feature type="region of interest" description="Disordered" evidence="1">
    <location>
        <begin position="393"/>
        <end position="470"/>
    </location>
</feature>
<feature type="compositionally biased region" description="Basic and acidic residues" evidence="1">
    <location>
        <begin position="410"/>
        <end position="419"/>
    </location>
</feature>
<keyword evidence="3" id="KW-1185">Reference proteome</keyword>